<name>A0A1F7SMU1_9BACT</name>
<gene>
    <name evidence="5" type="ORF">A3G31_02495</name>
</gene>
<keyword evidence="3" id="KW-0598">Phosphotransferase system</keyword>
<reference evidence="5 6" key="1">
    <citation type="journal article" date="2016" name="Nat. Commun.">
        <title>Thousands of microbial genomes shed light on interconnected biogeochemical processes in an aquifer system.</title>
        <authorList>
            <person name="Anantharaman K."/>
            <person name="Brown C.T."/>
            <person name="Hug L.A."/>
            <person name="Sharon I."/>
            <person name="Castelle C.J."/>
            <person name="Probst A.J."/>
            <person name="Thomas B.C."/>
            <person name="Singh A."/>
            <person name="Wilkins M.J."/>
            <person name="Karaoz U."/>
            <person name="Brodie E.L."/>
            <person name="Williams K.H."/>
            <person name="Hubbard S.S."/>
            <person name="Banfield J.F."/>
        </authorList>
    </citation>
    <scope>NUCLEOTIDE SEQUENCE [LARGE SCALE GENOMIC DNA]</scope>
</reference>
<dbReference type="EMBL" id="MGDI01000004">
    <property type="protein sequence ID" value="OGL55090.1"/>
    <property type="molecule type" value="Genomic_DNA"/>
</dbReference>
<evidence type="ECO:0000313" key="6">
    <source>
        <dbReference type="Proteomes" id="UP000178082"/>
    </source>
</evidence>
<dbReference type="InterPro" id="IPR002114">
    <property type="entry name" value="PTS_HPr_Ser_P_site"/>
</dbReference>
<dbReference type="Pfam" id="PF00381">
    <property type="entry name" value="PTS-HPr"/>
    <property type="match status" value="1"/>
</dbReference>
<proteinExistence type="predicted"/>
<dbReference type="AlphaFoldDB" id="A0A1F7SMU1"/>
<evidence type="ECO:0000256" key="3">
    <source>
        <dbReference type="ARBA" id="ARBA00022683"/>
    </source>
</evidence>
<dbReference type="InterPro" id="IPR050399">
    <property type="entry name" value="HPr"/>
</dbReference>
<dbReference type="NCBIfam" id="TIGR01003">
    <property type="entry name" value="PTS_HPr_family"/>
    <property type="match status" value="1"/>
</dbReference>
<dbReference type="SUPFAM" id="SSF55594">
    <property type="entry name" value="HPr-like"/>
    <property type="match status" value="1"/>
</dbReference>
<dbReference type="STRING" id="1817883.A3G31_02495"/>
<evidence type="ECO:0000256" key="1">
    <source>
        <dbReference type="ARBA" id="ARBA00004496"/>
    </source>
</evidence>
<dbReference type="Gene3D" id="3.30.1340.10">
    <property type="entry name" value="HPr-like"/>
    <property type="match status" value="1"/>
</dbReference>
<accession>A0A1F7SMU1</accession>
<feature type="domain" description="HPr" evidence="4">
    <location>
        <begin position="1"/>
        <end position="92"/>
    </location>
</feature>
<dbReference type="InterPro" id="IPR035895">
    <property type="entry name" value="HPr-like_sf"/>
</dbReference>
<dbReference type="GO" id="GO:0005737">
    <property type="term" value="C:cytoplasm"/>
    <property type="evidence" value="ECO:0007669"/>
    <property type="project" value="UniProtKB-SubCell"/>
</dbReference>
<dbReference type="CDD" id="cd00367">
    <property type="entry name" value="PTS-HPr_like"/>
    <property type="match status" value="1"/>
</dbReference>
<dbReference type="InterPro" id="IPR000032">
    <property type="entry name" value="HPr-like"/>
</dbReference>
<dbReference type="PRINTS" id="PR00107">
    <property type="entry name" value="PHOSPHOCPHPR"/>
</dbReference>
<comment type="caution">
    <text evidence="5">The sequence shown here is derived from an EMBL/GenBank/DDBJ whole genome shotgun (WGS) entry which is preliminary data.</text>
</comment>
<keyword evidence="2" id="KW-0963">Cytoplasm</keyword>
<dbReference type="PROSITE" id="PS00589">
    <property type="entry name" value="PTS_HPR_SER"/>
    <property type="match status" value="1"/>
</dbReference>
<dbReference type="PROSITE" id="PS51350">
    <property type="entry name" value="PTS_HPR_DOM"/>
    <property type="match status" value="1"/>
</dbReference>
<dbReference type="PANTHER" id="PTHR33705:SF2">
    <property type="entry name" value="PHOSPHOCARRIER PROTEIN NPR"/>
    <property type="match status" value="1"/>
</dbReference>
<organism evidence="5 6">
    <name type="scientific">Candidatus Schekmanbacteria bacterium RIFCSPLOWO2_12_FULL_38_15</name>
    <dbReference type="NCBI Taxonomy" id="1817883"/>
    <lineage>
        <taxon>Bacteria</taxon>
        <taxon>Candidatus Schekmaniibacteriota</taxon>
    </lineage>
</organism>
<dbReference type="InterPro" id="IPR001020">
    <property type="entry name" value="PTS_HPr_His_P_site"/>
</dbReference>
<comment type="subcellular location">
    <subcellularLocation>
        <location evidence="1">Cytoplasm</location>
    </subcellularLocation>
</comment>
<dbReference type="PANTHER" id="PTHR33705">
    <property type="entry name" value="PHOSPHOCARRIER PROTEIN HPR"/>
    <property type="match status" value="1"/>
</dbReference>
<evidence type="ECO:0000313" key="5">
    <source>
        <dbReference type="EMBL" id="OGL55090.1"/>
    </source>
</evidence>
<protein>
    <submittedName>
        <fullName evidence="5">Phosphocarrier protein HPr</fullName>
    </submittedName>
</protein>
<sequence>MEKNKNTIKMTIKNKLGLHARAAATLVKLTNKFNSEISIEKSGQVVNGKSIMGVMMLAAAKGHEIWVTAEGEDSNEALESIKQLVYDKFGEE</sequence>
<dbReference type="GO" id="GO:0009401">
    <property type="term" value="P:phosphoenolpyruvate-dependent sugar phosphotransferase system"/>
    <property type="evidence" value="ECO:0007669"/>
    <property type="project" value="UniProtKB-KW"/>
</dbReference>
<dbReference type="PROSITE" id="PS00369">
    <property type="entry name" value="PTS_HPR_HIS"/>
    <property type="match status" value="1"/>
</dbReference>
<dbReference type="Proteomes" id="UP000178082">
    <property type="component" value="Unassembled WGS sequence"/>
</dbReference>
<evidence type="ECO:0000259" key="4">
    <source>
        <dbReference type="PROSITE" id="PS51350"/>
    </source>
</evidence>
<evidence type="ECO:0000256" key="2">
    <source>
        <dbReference type="ARBA" id="ARBA00022490"/>
    </source>
</evidence>